<dbReference type="Proteomes" id="UP000624709">
    <property type="component" value="Unassembled WGS sequence"/>
</dbReference>
<protein>
    <submittedName>
        <fullName evidence="1">Uncharacterized protein</fullName>
    </submittedName>
</protein>
<sequence>MSTARGQMWVNPDGVVNVGRAYGEHSDTYARHVRAIHQLRNQYGEAWGDDETGREFSKKFLAGLDQLEALVGSVRGTLDYTSEGLTTGGRQYRAADDDARTAGYKMEQDFSDLSVPTGTVAARVTEGIPAEPMSRLSRSTRPGTETQPLLARTMSARTEAQPLLARTLAADTEGQPLLARTLSARTEGQPLLARTLATETEGRPLLAKTARLAVADSDGLPLEDAQLTPRISAALTPAIPAISSYVAKPEYTTALVDGRPLPEGYRLEALNPFADGTTRIDASLYDAVAPIGHTPVTDAEGRPLDPDGRQFFMVKDNPQADPTASGYRPMFLSFTADGSAAPLGPAY</sequence>
<comment type="caution">
    <text evidence="1">The sequence shown here is derived from an EMBL/GenBank/DDBJ whole genome shotgun (WGS) entry which is preliminary data.</text>
</comment>
<proteinExistence type="predicted"/>
<dbReference type="EMBL" id="BOMS01000090">
    <property type="protein sequence ID" value="GIE69597.1"/>
    <property type="molecule type" value="Genomic_DNA"/>
</dbReference>
<keyword evidence="2" id="KW-1185">Reference proteome</keyword>
<accession>A0ABQ4BG69</accession>
<reference evidence="1 2" key="1">
    <citation type="submission" date="2021-01" db="EMBL/GenBank/DDBJ databases">
        <title>Whole genome shotgun sequence of Actinoplanes palleronii NBRC 14916.</title>
        <authorList>
            <person name="Komaki H."/>
            <person name="Tamura T."/>
        </authorList>
    </citation>
    <scope>NUCLEOTIDE SEQUENCE [LARGE SCALE GENOMIC DNA]</scope>
    <source>
        <strain evidence="1 2">NBRC 14916</strain>
    </source>
</reference>
<evidence type="ECO:0000313" key="2">
    <source>
        <dbReference type="Proteomes" id="UP000624709"/>
    </source>
</evidence>
<evidence type="ECO:0000313" key="1">
    <source>
        <dbReference type="EMBL" id="GIE69597.1"/>
    </source>
</evidence>
<dbReference type="RefSeq" id="WP_203827740.1">
    <property type="nucleotide sequence ID" value="NZ_BAAATY010000061.1"/>
</dbReference>
<organism evidence="1 2">
    <name type="scientific">Actinoplanes palleronii</name>
    <dbReference type="NCBI Taxonomy" id="113570"/>
    <lineage>
        <taxon>Bacteria</taxon>
        <taxon>Bacillati</taxon>
        <taxon>Actinomycetota</taxon>
        <taxon>Actinomycetes</taxon>
        <taxon>Micromonosporales</taxon>
        <taxon>Micromonosporaceae</taxon>
        <taxon>Actinoplanes</taxon>
    </lineage>
</organism>
<name>A0ABQ4BG69_9ACTN</name>
<gene>
    <name evidence="1" type="ORF">Apa02nite_057050</name>
</gene>